<dbReference type="Gene3D" id="3.90.180.10">
    <property type="entry name" value="Medium-chain alcohol dehydrogenases, catalytic domain"/>
    <property type="match status" value="1"/>
</dbReference>
<dbReference type="GO" id="GO:0016651">
    <property type="term" value="F:oxidoreductase activity, acting on NAD(P)H"/>
    <property type="evidence" value="ECO:0007669"/>
    <property type="project" value="TreeGrafter"/>
</dbReference>
<dbReference type="Gene3D" id="3.40.50.720">
    <property type="entry name" value="NAD(P)-binding Rossmann-like Domain"/>
    <property type="match status" value="1"/>
</dbReference>
<dbReference type="InterPro" id="IPR011032">
    <property type="entry name" value="GroES-like_sf"/>
</dbReference>
<dbReference type="InterPro" id="IPR036291">
    <property type="entry name" value="NAD(P)-bd_dom_sf"/>
</dbReference>
<evidence type="ECO:0000256" key="2">
    <source>
        <dbReference type="ARBA" id="ARBA00023002"/>
    </source>
</evidence>
<dbReference type="AlphaFoldDB" id="A0A7S0BXN1"/>
<sequence length="329" mass="34720">MKKDGTPVPNHRSPFIVGYGGSGVIKNIGKDCCKAAVDNNLSIGKKVAFLGDANRNGSYASHILVDYRLVVPLDDEVNLAEAATVPLAGCTAYESLEKVGLKIGFSPSTEEGNPVTTTGLGKTLLIVGGSGGVGSWTTLLASALYPDLRIICTTSSPESREWCLKLGATSTIDHGSVNDLGGGRNGSVDYIICLSEPTKELFGSLAEVVKPLGKICLVVAGDGIKSLDMSFIFFKSCTVCTETVFSSCRSGFILNQKDQIGQIFSLFSLGKIKFFPLAPGWKGIAGTLDWKSALQDGGVMDVLSSGHCRGKLVMKIAEDKDLDHVDTVT</sequence>
<reference evidence="3" key="1">
    <citation type="submission" date="2021-01" db="EMBL/GenBank/DDBJ databases">
        <authorList>
            <person name="Corre E."/>
            <person name="Pelletier E."/>
            <person name="Niang G."/>
            <person name="Scheremetjew M."/>
            <person name="Finn R."/>
            <person name="Kale V."/>
            <person name="Holt S."/>
            <person name="Cochrane G."/>
            <person name="Meng A."/>
            <person name="Brown T."/>
            <person name="Cohen L."/>
        </authorList>
    </citation>
    <scope>NUCLEOTIDE SEQUENCE</scope>
    <source>
        <strain evidence="3">CCAP1064/1</strain>
    </source>
</reference>
<evidence type="ECO:0008006" key="4">
    <source>
        <dbReference type="Google" id="ProtNLM"/>
    </source>
</evidence>
<accession>A0A7S0BXN1</accession>
<gene>
    <name evidence="3" type="ORF">PINE0816_LOCUS2598</name>
</gene>
<keyword evidence="2" id="KW-0560">Oxidoreductase</keyword>
<dbReference type="EMBL" id="HBEL01005439">
    <property type="protein sequence ID" value="CAD8406481.1"/>
    <property type="molecule type" value="Transcribed_RNA"/>
</dbReference>
<evidence type="ECO:0000313" key="3">
    <source>
        <dbReference type="EMBL" id="CAD8406481.1"/>
    </source>
</evidence>
<keyword evidence="1" id="KW-0521">NADP</keyword>
<dbReference type="GO" id="GO:0070402">
    <property type="term" value="F:NADPH binding"/>
    <property type="evidence" value="ECO:0007669"/>
    <property type="project" value="TreeGrafter"/>
</dbReference>
<dbReference type="SUPFAM" id="SSF51735">
    <property type="entry name" value="NAD(P)-binding Rossmann-fold domains"/>
    <property type="match status" value="1"/>
</dbReference>
<evidence type="ECO:0000256" key="1">
    <source>
        <dbReference type="ARBA" id="ARBA00022857"/>
    </source>
</evidence>
<name>A0A7S0BXN1_9STRA</name>
<organism evidence="3">
    <name type="scientific">Proboscia inermis</name>
    <dbReference type="NCBI Taxonomy" id="420281"/>
    <lineage>
        <taxon>Eukaryota</taxon>
        <taxon>Sar</taxon>
        <taxon>Stramenopiles</taxon>
        <taxon>Ochrophyta</taxon>
        <taxon>Bacillariophyta</taxon>
        <taxon>Coscinodiscophyceae</taxon>
        <taxon>Rhizosoleniophycidae</taxon>
        <taxon>Rhizosoleniales</taxon>
        <taxon>Rhizosoleniaceae</taxon>
        <taxon>Proboscia</taxon>
    </lineage>
</organism>
<proteinExistence type="predicted"/>
<dbReference type="PANTHER" id="PTHR48106">
    <property type="entry name" value="QUINONE OXIDOREDUCTASE PIG3-RELATED"/>
    <property type="match status" value="1"/>
</dbReference>
<dbReference type="SUPFAM" id="SSF50129">
    <property type="entry name" value="GroES-like"/>
    <property type="match status" value="1"/>
</dbReference>
<protein>
    <recommendedName>
        <fullName evidence="4">Enoyl reductase (ER) domain-containing protein</fullName>
    </recommendedName>
</protein>